<keyword evidence="4" id="KW-1185">Reference proteome</keyword>
<keyword evidence="1" id="KW-0175">Coiled coil</keyword>
<gene>
    <name evidence="3" type="ORF">RRG08_048226</name>
</gene>
<dbReference type="InterPro" id="IPR050373">
    <property type="entry name" value="Fibrinogen_C-term_domain"/>
</dbReference>
<evidence type="ECO:0000313" key="4">
    <source>
        <dbReference type="Proteomes" id="UP001283361"/>
    </source>
</evidence>
<sequence>MTVKIICGKTGFYKNGAVTTGFRFLHVLNRYRRDKFERTRRSILGESDISVNPHRTMVAPHVTLTVLALVAGVTLAQREGLDLRLNKEVESPGAYDHFGHMTCRAVGNAVELDSVTIFQVKVTGQTIALLTVSRESPQSEGRHDGVSVKGTLERNTALLVLDGTDAAGGDSSYILCEAAFTTPSGKKERAIATAWPQQPQTAAPGQASSDNTQALEAAEQRLADLTQQFQTLNLSYQELLTSKKAEQEEQKKILDRLTKLEEEASSPAPTQAPCDCDNITRQLENLDSRLTQLESEESLEEEPTVCERGMNTLTSKPYVTINEESMGRKISCDAQTDGGGWIVIQRHSSGDVDFYRTWTEYRNGFGDVTGDFWLGNEAISQLTNQHYYELRVDLTSKDGDSYASYDAFRVATEYENYRLTVGKYSGSVGESSNRGMTYHDGSAFSTYDKDNDRLGSVNCAQVCHGAWWYKDCGTVNINGVWGASGSTGMSWNNGRRFPVTFSEMKIRRIS</sequence>
<dbReference type="InterPro" id="IPR036056">
    <property type="entry name" value="Fibrinogen-like_C"/>
</dbReference>
<dbReference type="Gene3D" id="3.90.215.10">
    <property type="entry name" value="Gamma Fibrinogen, chain A, domain 1"/>
    <property type="match status" value="1"/>
</dbReference>
<accession>A0AAE1CQ10</accession>
<dbReference type="CDD" id="cd00087">
    <property type="entry name" value="FReD"/>
    <property type="match status" value="1"/>
</dbReference>
<dbReference type="PANTHER" id="PTHR19143">
    <property type="entry name" value="FIBRINOGEN/TENASCIN/ANGIOPOEITIN"/>
    <property type="match status" value="1"/>
</dbReference>
<dbReference type="PROSITE" id="PS51406">
    <property type="entry name" value="FIBRINOGEN_C_2"/>
    <property type="match status" value="1"/>
</dbReference>
<dbReference type="EMBL" id="JAWDGP010007257">
    <property type="protein sequence ID" value="KAK3727125.1"/>
    <property type="molecule type" value="Genomic_DNA"/>
</dbReference>
<comment type="caution">
    <text evidence="3">The sequence shown here is derived from an EMBL/GenBank/DDBJ whole genome shotgun (WGS) entry which is preliminary data.</text>
</comment>
<dbReference type="InterPro" id="IPR014716">
    <property type="entry name" value="Fibrinogen_a/b/g_C_1"/>
</dbReference>
<evidence type="ECO:0000313" key="3">
    <source>
        <dbReference type="EMBL" id="KAK3727125.1"/>
    </source>
</evidence>
<dbReference type="InterPro" id="IPR002181">
    <property type="entry name" value="Fibrinogen_a/b/g_C_dom"/>
</dbReference>
<organism evidence="3 4">
    <name type="scientific">Elysia crispata</name>
    <name type="common">lettuce slug</name>
    <dbReference type="NCBI Taxonomy" id="231223"/>
    <lineage>
        <taxon>Eukaryota</taxon>
        <taxon>Metazoa</taxon>
        <taxon>Spiralia</taxon>
        <taxon>Lophotrochozoa</taxon>
        <taxon>Mollusca</taxon>
        <taxon>Gastropoda</taxon>
        <taxon>Heterobranchia</taxon>
        <taxon>Euthyneura</taxon>
        <taxon>Panpulmonata</taxon>
        <taxon>Sacoglossa</taxon>
        <taxon>Placobranchoidea</taxon>
        <taxon>Plakobranchidae</taxon>
        <taxon>Elysia</taxon>
    </lineage>
</organism>
<dbReference type="Pfam" id="PF00147">
    <property type="entry name" value="Fibrinogen_C"/>
    <property type="match status" value="1"/>
</dbReference>
<dbReference type="SUPFAM" id="SSF56496">
    <property type="entry name" value="Fibrinogen C-terminal domain-like"/>
    <property type="match status" value="1"/>
</dbReference>
<reference evidence="3" key="1">
    <citation type="journal article" date="2023" name="G3 (Bethesda)">
        <title>A reference genome for the long-term kleptoplast-retaining sea slug Elysia crispata morphotype clarki.</title>
        <authorList>
            <person name="Eastman K.E."/>
            <person name="Pendleton A.L."/>
            <person name="Shaikh M.A."/>
            <person name="Suttiyut T."/>
            <person name="Ogas R."/>
            <person name="Tomko P."/>
            <person name="Gavelis G."/>
            <person name="Widhalm J.R."/>
            <person name="Wisecaver J.H."/>
        </authorList>
    </citation>
    <scope>NUCLEOTIDE SEQUENCE</scope>
    <source>
        <strain evidence="3">ECLA1</strain>
    </source>
</reference>
<dbReference type="Proteomes" id="UP001283361">
    <property type="component" value="Unassembled WGS sequence"/>
</dbReference>
<feature type="domain" description="Fibrinogen C-terminal" evidence="2">
    <location>
        <begin position="297"/>
        <end position="510"/>
    </location>
</feature>
<proteinExistence type="predicted"/>
<dbReference type="AlphaFoldDB" id="A0AAE1CQ10"/>
<name>A0AAE1CQ10_9GAST</name>
<dbReference type="SMART" id="SM00186">
    <property type="entry name" value="FBG"/>
    <property type="match status" value="1"/>
</dbReference>
<evidence type="ECO:0000259" key="2">
    <source>
        <dbReference type="PROSITE" id="PS51406"/>
    </source>
</evidence>
<feature type="coiled-coil region" evidence="1">
    <location>
        <begin position="208"/>
        <end position="296"/>
    </location>
</feature>
<dbReference type="GO" id="GO:0005615">
    <property type="term" value="C:extracellular space"/>
    <property type="evidence" value="ECO:0007669"/>
    <property type="project" value="TreeGrafter"/>
</dbReference>
<evidence type="ECO:0000256" key="1">
    <source>
        <dbReference type="SAM" id="Coils"/>
    </source>
</evidence>
<protein>
    <recommendedName>
        <fullName evidence="2">Fibrinogen C-terminal domain-containing protein</fullName>
    </recommendedName>
</protein>